<dbReference type="SUPFAM" id="SSF50156">
    <property type="entry name" value="PDZ domain-like"/>
    <property type="match status" value="1"/>
</dbReference>
<evidence type="ECO:0000256" key="1">
    <source>
        <dbReference type="ARBA" id="ARBA00009179"/>
    </source>
</evidence>
<comment type="caution">
    <text evidence="9">The sequence shown here is derived from an EMBL/GenBank/DDBJ whole genome shotgun (WGS) entry which is preliminary data.</text>
</comment>
<keyword evidence="7" id="KW-1133">Transmembrane helix</keyword>
<keyword evidence="4 5" id="KW-0720">Serine protease</keyword>
<dbReference type="GO" id="GO:0030288">
    <property type="term" value="C:outer membrane-bounded periplasmic space"/>
    <property type="evidence" value="ECO:0007669"/>
    <property type="project" value="TreeGrafter"/>
</dbReference>
<name>A0A2H0V272_9BACT</name>
<dbReference type="CDD" id="cd06782">
    <property type="entry name" value="cpPDZ_CPP-like"/>
    <property type="match status" value="1"/>
</dbReference>
<dbReference type="CDD" id="cd07560">
    <property type="entry name" value="Peptidase_S41_CPP"/>
    <property type="match status" value="1"/>
</dbReference>
<dbReference type="InterPro" id="IPR004447">
    <property type="entry name" value="Peptidase_S41A"/>
</dbReference>
<dbReference type="GO" id="GO:0004175">
    <property type="term" value="F:endopeptidase activity"/>
    <property type="evidence" value="ECO:0007669"/>
    <property type="project" value="TreeGrafter"/>
</dbReference>
<dbReference type="SUPFAM" id="SSF52096">
    <property type="entry name" value="ClpP/crotonase"/>
    <property type="match status" value="1"/>
</dbReference>
<dbReference type="InterPro" id="IPR001478">
    <property type="entry name" value="PDZ"/>
</dbReference>
<evidence type="ECO:0000256" key="5">
    <source>
        <dbReference type="RuleBase" id="RU004404"/>
    </source>
</evidence>
<dbReference type="GO" id="GO:0006508">
    <property type="term" value="P:proteolysis"/>
    <property type="evidence" value="ECO:0007669"/>
    <property type="project" value="UniProtKB-KW"/>
</dbReference>
<feature type="transmembrane region" description="Helical" evidence="7">
    <location>
        <begin position="12"/>
        <end position="31"/>
    </location>
</feature>
<evidence type="ECO:0000256" key="7">
    <source>
        <dbReference type="SAM" id="Phobius"/>
    </source>
</evidence>
<feature type="compositionally biased region" description="Acidic residues" evidence="6">
    <location>
        <begin position="386"/>
        <end position="401"/>
    </location>
</feature>
<gene>
    <name evidence="9" type="ORF">COT99_02235</name>
</gene>
<dbReference type="PANTHER" id="PTHR32060">
    <property type="entry name" value="TAIL-SPECIFIC PROTEASE"/>
    <property type="match status" value="1"/>
</dbReference>
<dbReference type="InterPro" id="IPR041489">
    <property type="entry name" value="PDZ_6"/>
</dbReference>
<evidence type="ECO:0000313" key="10">
    <source>
        <dbReference type="Proteomes" id="UP000228626"/>
    </source>
</evidence>
<comment type="similarity">
    <text evidence="1 5">Belongs to the peptidase S41A family.</text>
</comment>
<evidence type="ECO:0000259" key="8">
    <source>
        <dbReference type="PROSITE" id="PS50106"/>
    </source>
</evidence>
<evidence type="ECO:0000256" key="2">
    <source>
        <dbReference type="ARBA" id="ARBA00022670"/>
    </source>
</evidence>
<dbReference type="GO" id="GO:0008236">
    <property type="term" value="F:serine-type peptidase activity"/>
    <property type="evidence" value="ECO:0007669"/>
    <property type="project" value="UniProtKB-KW"/>
</dbReference>
<evidence type="ECO:0000256" key="4">
    <source>
        <dbReference type="ARBA" id="ARBA00022825"/>
    </source>
</evidence>
<keyword evidence="7" id="KW-0472">Membrane</keyword>
<keyword evidence="7" id="KW-0812">Transmembrane</keyword>
<evidence type="ECO:0000256" key="6">
    <source>
        <dbReference type="SAM" id="MobiDB-lite"/>
    </source>
</evidence>
<dbReference type="Pfam" id="PF17820">
    <property type="entry name" value="PDZ_6"/>
    <property type="match status" value="1"/>
</dbReference>
<dbReference type="Gene3D" id="3.90.226.10">
    <property type="entry name" value="2-enoyl-CoA Hydratase, Chain A, domain 1"/>
    <property type="match status" value="1"/>
</dbReference>
<dbReference type="SMART" id="SM00228">
    <property type="entry name" value="PDZ"/>
    <property type="match status" value="1"/>
</dbReference>
<dbReference type="SMART" id="SM00245">
    <property type="entry name" value="TSPc"/>
    <property type="match status" value="1"/>
</dbReference>
<reference evidence="10" key="1">
    <citation type="submission" date="2017-09" db="EMBL/GenBank/DDBJ databases">
        <title>Depth-based differentiation of microbial function through sediment-hosted aquifers and enrichment of novel symbionts in the deep terrestrial subsurface.</title>
        <authorList>
            <person name="Probst A.J."/>
            <person name="Ladd B."/>
            <person name="Jarett J.K."/>
            <person name="Geller-Mcgrath D.E."/>
            <person name="Sieber C.M.K."/>
            <person name="Emerson J.B."/>
            <person name="Anantharaman K."/>
            <person name="Thomas B.C."/>
            <person name="Malmstrom R."/>
            <person name="Stieglmeier M."/>
            <person name="Klingl A."/>
            <person name="Woyke T."/>
            <person name="Ryan C.M."/>
            <person name="Banfield J.F."/>
        </authorList>
    </citation>
    <scope>NUCLEOTIDE SEQUENCE [LARGE SCALE GENOMIC DNA]</scope>
</reference>
<dbReference type="InterPro" id="IPR055210">
    <property type="entry name" value="CtpA/B_N"/>
</dbReference>
<dbReference type="AlphaFoldDB" id="A0A2H0V272"/>
<dbReference type="Pfam" id="PF03572">
    <property type="entry name" value="Peptidase_S41"/>
    <property type="match status" value="1"/>
</dbReference>
<sequence length="419" mass="46525">MFNYRKNHLRAKIVIITILLIAVSFYSGIIFSKKTEIDEKLVNKDTVFIGEVLNKYETNKRENIAEDVNFRLFWEVWDIIKNKYVDAGKLKDKEMFYGALRGLVASAGDPYTVFMNPVVSKEFADDLKGTFDGIGAEIGIKNGVLTIIAPLTDMPAQKAGLRSGDKVLAIDGEDTAAITLDEAVNKIRGEDGTEVALKIWREGFEEPKEFTVTRGKIIVKSVKWELNDNNMMVIEISHFNSDTDELFDRAVQDTIKKNPKGVILDLRNNPGGYLNTAIETASEWIEDGVVVIEKFSEENKNEYLARGRARLKDFPTVVLVNQGSASASEIVAGALKDHDLATIVGEKTFGKGSVQEMTSLEDGSSVKVTIAKWLTPNGINISEEGIAPDEEAGLTSEEYEKDIDPQMDKAVEILNSKEQ</sequence>
<dbReference type="Gene3D" id="2.30.42.10">
    <property type="match status" value="1"/>
</dbReference>
<accession>A0A2H0V272</accession>
<keyword evidence="2 5" id="KW-0645">Protease</keyword>
<evidence type="ECO:0000256" key="3">
    <source>
        <dbReference type="ARBA" id="ARBA00022801"/>
    </source>
</evidence>
<dbReference type="EMBL" id="PFAR01000026">
    <property type="protein sequence ID" value="PIR93165.1"/>
    <property type="molecule type" value="Genomic_DNA"/>
</dbReference>
<dbReference type="PANTHER" id="PTHR32060:SF30">
    <property type="entry name" value="CARBOXY-TERMINAL PROCESSING PROTEASE CTPA"/>
    <property type="match status" value="1"/>
</dbReference>
<dbReference type="Proteomes" id="UP000228626">
    <property type="component" value="Unassembled WGS sequence"/>
</dbReference>
<dbReference type="Gene3D" id="3.30.750.44">
    <property type="match status" value="1"/>
</dbReference>
<protein>
    <recommendedName>
        <fullName evidence="8">PDZ domain-containing protein</fullName>
    </recommendedName>
</protein>
<dbReference type="GO" id="GO:0007165">
    <property type="term" value="P:signal transduction"/>
    <property type="evidence" value="ECO:0007669"/>
    <property type="project" value="TreeGrafter"/>
</dbReference>
<dbReference type="Pfam" id="PF22694">
    <property type="entry name" value="CtpB_N-like"/>
    <property type="match status" value="1"/>
</dbReference>
<keyword evidence="3 5" id="KW-0378">Hydrolase</keyword>
<dbReference type="InterPro" id="IPR005151">
    <property type="entry name" value="Tail-specific_protease"/>
</dbReference>
<evidence type="ECO:0000313" key="9">
    <source>
        <dbReference type="EMBL" id="PIR93165.1"/>
    </source>
</evidence>
<dbReference type="InterPro" id="IPR029045">
    <property type="entry name" value="ClpP/crotonase-like_dom_sf"/>
</dbReference>
<feature type="domain" description="PDZ" evidence="8">
    <location>
        <begin position="120"/>
        <end position="188"/>
    </location>
</feature>
<dbReference type="InterPro" id="IPR036034">
    <property type="entry name" value="PDZ_sf"/>
</dbReference>
<dbReference type="FunFam" id="2.30.42.10:FF:000063">
    <property type="entry name" value="Peptidase, S41 family"/>
    <property type="match status" value="1"/>
</dbReference>
<dbReference type="NCBIfam" id="TIGR00225">
    <property type="entry name" value="prc"/>
    <property type="match status" value="1"/>
</dbReference>
<organism evidence="9 10">
    <name type="scientific">Candidatus Falkowbacteria bacterium CG10_big_fil_rev_8_21_14_0_10_43_10</name>
    <dbReference type="NCBI Taxonomy" id="1974567"/>
    <lineage>
        <taxon>Bacteria</taxon>
        <taxon>Candidatus Falkowiibacteriota</taxon>
    </lineage>
</organism>
<dbReference type="PROSITE" id="PS50106">
    <property type="entry name" value="PDZ"/>
    <property type="match status" value="1"/>
</dbReference>
<proteinExistence type="inferred from homology"/>
<feature type="region of interest" description="Disordered" evidence="6">
    <location>
        <begin position="386"/>
        <end position="406"/>
    </location>
</feature>